<gene>
    <name evidence="2" type="ORF">ASD8599_02537</name>
</gene>
<protein>
    <submittedName>
        <fullName evidence="2">Uncharacterized protein</fullName>
    </submittedName>
</protein>
<dbReference type="EMBL" id="OMOR01000001">
    <property type="protein sequence ID" value="SPH21786.1"/>
    <property type="molecule type" value="Genomic_DNA"/>
</dbReference>
<name>A0A2R8BFC5_9RHOB</name>
<keyword evidence="1" id="KW-1133">Transmembrane helix</keyword>
<feature type="transmembrane region" description="Helical" evidence="1">
    <location>
        <begin position="20"/>
        <end position="41"/>
    </location>
</feature>
<accession>A0A2R8BFC5</accession>
<evidence type="ECO:0000313" key="2">
    <source>
        <dbReference type="EMBL" id="SPH21786.1"/>
    </source>
</evidence>
<organism evidence="2 3">
    <name type="scientific">Ascidiaceihabitans donghaensis</name>
    <dbReference type="NCBI Taxonomy" id="1510460"/>
    <lineage>
        <taxon>Bacteria</taxon>
        <taxon>Pseudomonadati</taxon>
        <taxon>Pseudomonadota</taxon>
        <taxon>Alphaproteobacteria</taxon>
        <taxon>Rhodobacterales</taxon>
        <taxon>Paracoccaceae</taxon>
        <taxon>Ascidiaceihabitans</taxon>
    </lineage>
</organism>
<dbReference type="RefSeq" id="WP_108828833.1">
    <property type="nucleotide sequence ID" value="NZ_OMOR01000001.1"/>
</dbReference>
<evidence type="ECO:0000313" key="3">
    <source>
        <dbReference type="Proteomes" id="UP000244880"/>
    </source>
</evidence>
<dbReference type="Proteomes" id="UP000244880">
    <property type="component" value="Unassembled WGS sequence"/>
</dbReference>
<reference evidence="2 3" key="1">
    <citation type="submission" date="2018-03" db="EMBL/GenBank/DDBJ databases">
        <authorList>
            <person name="Keele B.F."/>
        </authorList>
    </citation>
    <scope>NUCLEOTIDE SEQUENCE [LARGE SCALE GENOMIC DNA]</scope>
    <source>
        <strain evidence="2 3">CECT 8599</strain>
    </source>
</reference>
<dbReference type="OrthoDB" id="7779177at2"/>
<keyword evidence="1" id="KW-0472">Membrane</keyword>
<keyword evidence="1" id="KW-0812">Transmembrane</keyword>
<sequence length="61" mass="6348">MSAPDTNIEKQSNRHRPSLLGIGAALGFVAVLTIGAVFVFMGQDVGVQNDASGFEVQTLDG</sequence>
<proteinExistence type="predicted"/>
<evidence type="ECO:0000256" key="1">
    <source>
        <dbReference type="SAM" id="Phobius"/>
    </source>
</evidence>
<dbReference type="AlphaFoldDB" id="A0A2R8BFC5"/>
<keyword evidence="3" id="KW-1185">Reference proteome</keyword>